<evidence type="ECO:0000313" key="2">
    <source>
        <dbReference type="EMBL" id="SDT93657.1"/>
    </source>
</evidence>
<organism evidence="2 3">
    <name type="scientific">Nitrosomonas ureae</name>
    <dbReference type="NCBI Taxonomy" id="44577"/>
    <lineage>
        <taxon>Bacteria</taxon>
        <taxon>Pseudomonadati</taxon>
        <taxon>Pseudomonadota</taxon>
        <taxon>Betaproteobacteria</taxon>
        <taxon>Nitrosomonadales</taxon>
        <taxon>Nitrosomonadaceae</taxon>
        <taxon>Nitrosomonas</taxon>
    </lineage>
</organism>
<evidence type="ECO:0008006" key="4">
    <source>
        <dbReference type="Google" id="ProtNLM"/>
    </source>
</evidence>
<dbReference type="KEGG" id="nur:ATY38_01130"/>
<evidence type="ECO:0000256" key="1">
    <source>
        <dbReference type="SAM" id="SignalP"/>
    </source>
</evidence>
<dbReference type="Proteomes" id="UP000182882">
    <property type="component" value="Unassembled WGS sequence"/>
</dbReference>
<dbReference type="AlphaFoldDB" id="A0A1H2EEV4"/>
<evidence type="ECO:0000313" key="3">
    <source>
        <dbReference type="Proteomes" id="UP000182882"/>
    </source>
</evidence>
<gene>
    <name evidence="2" type="ORF">SAMN05216406_11214</name>
</gene>
<name>A0A1H2EEV4_9PROT</name>
<proteinExistence type="predicted"/>
<dbReference type="EMBL" id="FNLN01000012">
    <property type="protein sequence ID" value="SDT93657.1"/>
    <property type="molecule type" value="Genomic_DNA"/>
</dbReference>
<dbReference type="RefSeq" id="WP_062557672.1">
    <property type="nucleotide sequence ID" value="NZ_CP013341.1"/>
</dbReference>
<keyword evidence="1" id="KW-0732">Signal</keyword>
<sequence>MNSKLCVTIWATIAFFVPCYVTANTVIDFENPLPGDLVATSYLQSTIIPASARVTDQYLNDGLMIDGAALVALPSAAAPSGINALAGIDDNGRIDYDTPVTFSFFAPGNDKVMGTTDFFGYSADLFGSSANIITISAYDFDGSLVGQASYTETGDFTAPLTISGVGQFHRVTVDQTLFNTSSGGIALDLVQFGDISIAAVPELQTYTMLLAGLGLLGFMLHRKKQNI</sequence>
<keyword evidence="3" id="KW-1185">Reference proteome</keyword>
<feature type="chain" id="PRO_5016395123" description="PEP-CTERM protein-sorting domain-containing protein" evidence="1">
    <location>
        <begin position="24"/>
        <end position="227"/>
    </location>
</feature>
<accession>A0A1H2EEV4</accession>
<reference evidence="3" key="1">
    <citation type="submission" date="2016-10" db="EMBL/GenBank/DDBJ databases">
        <authorList>
            <person name="Varghese N."/>
            <person name="Submissions S."/>
        </authorList>
    </citation>
    <scope>NUCLEOTIDE SEQUENCE [LARGE SCALE GENOMIC DNA]</scope>
    <source>
        <strain evidence="3">Nm10</strain>
    </source>
</reference>
<protein>
    <recommendedName>
        <fullName evidence="4">PEP-CTERM protein-sorting domain-containing protein</fullName>
    </recommendedName>
</protein>
<feature type="signal peptide" evidence="1">
    <location>
        <begin position="1"/>
        <end position="23"/>
    </location>
</feature>